<dbReference type="FunFam" id="3.30.70.2820:FF:000001">
    <property type="entry name" value="DNA polymerase"/>
    <property type="match status" value="1"/>
</dbReference>
<dbReference type="InterPro" id="IPR006134">
    <property type="entry name" value="DNA-dir_DNA_pol_B_multi_dom"/>
</dbReference>
<feature type="domain" description="DNA-directed DNA polymerase family B multifunctional" evidence="14">
    <location>
        <begin position="902"/>
        <end position="1350"/>
    </location>
</feature>
<dbReference type="SUPFAM" id="SSF56672">
    <property type="entry name" value="DNA/RNA polymerases"/>
    <property type="match status" value="1"/>
</dbReference>
<name>A0A267E8J8_9PLAT</name>
<dbReference type="EMBL" id="NIVC01002433">
    <property type="protein sequence ID" value="PAA57915.1"/>
    <property type="molecule type" value="Genomic_DNA"/>
</dbReference>
<keyword evidence="18" id="KW-1185">Reference proteome</keyword>
<dbReference type="Gene3D" id="1.10.132.60">
    <property type="entry name" value="DNA polymerase family B, C-terminal domain"/>
    <property type="match status" value="1"/>
</dbReference>
<keyword evidence="10 12" id="KW-0238">DNA-binding</keyword>
<evidence type="ECO:0000256" key="10">
    <source>
        <dbReference type="ARBA" id="ARBA00023125"/>
    </source>
</evidence>
<keyword evidence="11" id="KW-0539">Nucleus</keyword>
<dbReference type="Gene3D" id="1.10.287.690">
    <property type="entry name" value="Helix hairpin bin"/>
    <property type="match status" value="1"/>
</dbReference>
<evidence type="ECO:0000256" key="3">
    <source>
        <dbReference type="ARBA" id="ARBA00022679"/>
    </source>
</evidence>
<feature type="region of interest" description="Disordered" evidence="13">
    <location>
        <begin position="1"/>
        <end position="113"/>
    </location>
</feature>
<dbReference type="InterPro" id="IPR012337">
    <property type="entry name" value="RNaseH-like_sf"/>
</dbReference>
<dbReference type="InterPro" id="IPR036397">
    <property type="entry name" value="RNaseH_sf"/>
</dbReference>
<evidence type="ECO:0000313" key="17">
    <source>
        <dbReference type="EMBL" id="PAA57915.1"/>
    </source>
</evidence>
<evidence type="ECO:0000256" key="5">
    <source>
        <dbReference type="ARBA" id="ARBA00022705"/>
    </source>
</evidence>
<evidence type="ECO:0000259" key="14">
    <source>
        <dbReference type="Pfam" id="PF00136"/>
    </source>
</evidence>
<feature type="compositionally biased region" description="Acidic residues" evidence="13">
    <location>
        <begin position="97"/>
        <end position="113"/>
    </location>
</feature>
<dbReference type="OrthoDB" id="6755010at2759"/>
<dbReference type="PROSITE" id="PS00116">
    <property type="entry name" value="DNA_POLYMERASE_B"/>
    <property type="match status" value="1"/>
</dbReference>
<dbReference type="Gene3D" id="2.40.50.730">
    <property type="match status" value="1"/>
</dbReference>
<dbReference type="GO" id="GO:0005658">
    <property type="term" value="C:alpha DNA polymerase:primase complex"/>
    <property type="evidence" value="ECO:0007669"/>
    <property type="project" value="TreeGrafter"/>
</dbReference>
<dbReference type="InterPro" id="IPR023211">
    <property type="entry name" value="DNA_pol_palm_dom_sf"/>
</dbReference>
<evidence type="ECO:0000256" key="1">
    <source>
        <dbReference type="ARBA" id="ARBA00004123"/>
    </source>
</evidence>
<feature type="compositionally biased region" description="Basic and acidic residues" evidence="13">
    <location>
        <begin position="18"/>
        <end position="28"/>
    </location>
</feature>
<feature type="compositionally biased region" description="Low complexity" evidence="13">
    <location>
        <begin position="940"/>
        <end position="951"/>
    </location>
</feature>
<evidence type="ECO:0000259" key="16">
    <source>
        <dbReference type="Pfam" id="PF08996"/>
    </source>
</evidence>
<dbReference type="GO" id="GO:0006272">
    <property type="term" value="P:leading strand elongation"/>
    <property type="evidence" value="ECO:0007669"/>
    <property type="project" value="TreeGrafter"/>
</dbReference>
<evidence type="ECO:0000259" key="15">
    <source>
        <dbReference type="Pfam" id="PF03104"/>
    </source>
</evidence>
<feature type="compositionally biased region" description="Low complexity" evidence="13">
    <location>
        <begin position="127"/>
        <end position="145"/>
    </location>
</feature>
<dbReference type="SMART" id="SM00486">
    <property type="entry name" value="POLBc"/>
    <property type="match status" value="1"/>
</dbReference>
<feature type="compositionally biased region" description="Acidic residues" evidence="13">
    <location>
        <begin position="204"/>
        <end position="215"/>
    </location>
</feature>
<evidence type="ECO:0000256" key="9">
    <source>
        <dbReference type="ARBA" id="ARBA00022932"/>
    </source>
</evidence>
<dbReference type="GO" id="GO:0006273">
    <property type="term" value="P:lagging strand elongation"/>
    <property type="evidence" value="ECO:0007669"/>
    <property type="project" value="TreeGrafter"/>
</dbReference>
<feature type="region of interest" description="Disordered" evidence="13">
    <location>
        <begin position="930"/>
        <end position="954"/>
    </location>
</feature>
<evidence type="ECO:0000256" key="8">
    <source>
        <dbReference type="ARBA" id="ARBA00022833"/>
    </source>
</evidence>
<dbReference type="InterPro" id="IPR038256">
    <property type="entry name" value="Pol_alpha_znc_sf"/>
</dbReference>
<gene>
    <name evidence="17" type="ORF">BOX15_Mlig027514g3</name>
</gene>
<dbReference type="GO" id="GO:1902975">
    <property type="term" value="P:mitotic DNA replication initiation"/>
    <property type="evidence" value="ECO:0007669"/>
    <property type="project" value="InterPro"/>
</dbReference>
<dbReference type="GO" id="GO:0003697">
    <property type="term" value="F:single-stranded DNA binding"/>
    <property type="evidence" value="ECO:0007669"/>
    <property type="project" value="TreeGrafter"/>
</dbReference>
<keyword evidence="8" id="KW-0862">Zinc</keyword>
<comment type="catalytic activity">
    <reaction evidence="12">
        <text>DNA(n) + a 2'-deoxyribonucleoside 5'-triphosphate = DNA(n+1) + diphosphate</text>
        <dbReference type="Rhea" id="RHEA:22508"/>
        <dbReference type="Rhea" id="RHEA-COMP:17339"/>
        <dbReference type="Rhea" id="RHEA-COMP:17340"/>
        <dbReference type="ChEBI" id="CHEBI:33019"/>
        <dbReference type="ChEBI" id="CHEBI:61560"/>
        <dbReference type="ChEBI" id="CHEBI:173112"/>
        <dbReference type="EC" id="2.7.7.7"/>
    </reaction>
</comment>
<dbReference type="Gene3D" id="3.30.70.2820">
    <property type="match status" value="1"/>
</dbReference>
<evidence type="ECO:0000256" key="13">
    <source>
        <dbReference type="SAM" id="MobiDB-lite"/>
    </source>
</evidence>
<keyword evidence="5 12" id="KW-0235">DNA replication</keyword>
<proteinExistence type="inferred from homology"/>
<feature type="compositionally biased region" description="Basic and acidic residues" evidence="13">
    <location>
        <begin position="48"/>
        <end position="68"/>
    </location>
</feature>
<dbReference type="InterPro" id="IPR006133">
    <property type="entry name" value="DNA-dir_DNA_pol_B_exonuc"/>
</dbReference>
<evidence type="ECO:0000256" key="4">
    <source>
        <dbReference type="ARBA" id="ARBA00022695"/>
    </source>
</evidence>
<dbReference type="PANTHER" id="PTHR45861:SF1">
    <property type="entry name" value="DNA POLYMERASE ALPHA CATALYTIC SUBUNIT"/>
    <property type="match status" value="1"/>
</dbReference>
<comment type="caution">
    <text evidence="17">The sequence shown here is derived from an EMBL/GenBank/DDBJ whole genome shotgun (WGS) entry which is preliminary data.</text>
</comment>
<dbReference type="Gene3D" id="1.10.3200.20">
    <property type="entry name" value="DNA Polymerase alpha, zinc finger"/>
    <property type="match status" value="1"/>
</dbReference>
<feature type="domain" description="DNA-directed DNA polymerase family B exonuclease" evidence="15">
    <location>
        <begin position="738"/>
        <end position="833"/>
    </location>
</feature>
<comment type="subcellular location">
    <subcellularLocation>
        <location evidence="1">Nucleus</location>
    </subcellularLocation>
</comment>
<keyword evidence="4 12" id="KW-0548">Nucleotidyltransferase</keyword>
<comment type="similarity">
    <text evidence="2 12">Belongs to the DNA polymerase type-B family.</text>
</comment>
<evidence type="ECO:0000313" key="18">
    <source>
        <dbReference type="Proteomes" id="UP000215902"/>
    </source>
</evidence>
<dbReference type="STRING" id="282301.A0A267E8J8"/>
<feature type="compositionally biased region" description="Basic and acidic residues" evidence="13">
    <location>
        <begin position="290"/>
        <end position="311"/>
    </location>
</feature>
<dbReference type="InterPro" id="IPR042087">
    <property type="entry name" value="DNA_pol_B_thumb"/>
</dbReference>
<dbReference type="SUPFAM" id="SSF53098">
    <property type="entry name" value="Ribonuclease H-like"/>
    <property type="match status" value="1"/>
</dbReference>
<feature type="region of interest" description="Disordered" evidence="13">
    <location>
        <begin position="126"/>
        <end position="313"/>
    </location>
</feature>
<dbReference type="InterPro" id="IPR045846">
    <property type="entry name" value="POLBc_alpha"/>
</dbReference>
<keyword evidence="7" id="KW-0863">Zinc-finger</keyword>
<dbReference type="CDD" id="cd05532">
    <property type="entry name" value="POLBc_alpha"/>
    <property type="match status" value="1"/>
</dbReference>
<sequence length="1556" mass="171163">MPSKRGRSAMFNDEEEETSNRHRCRDDSDGSGDDATATVAQRRGRRSGVSERKANRLEMLSRLRDAKMKGKKLRPVVDRVDLDDDDDEDAGKKASDDGDYDSEDDDWIVDDEAYGYTKRNAERLEAEAQAASAAKDGKGKQQPQSGKKRNPFIARDAESAAKKLAASSSGSGNIKSMFMRAQIDESIRKKRRTPSDAPASAPAVDDEAALDDDLESLLCSLRDEEEGVTEEHQVKRPRLSSSTNQAPPLPSTPPTPRSRSSAAAGPAPVIAPIDTSSPAAQLQRRQRRKEQRERDARRKEQLDAEERKRLLEASGGDLTDEILADFDEPFETMAASSSDVNNTTTASTVAAGGGAGGAGNASSVSGVSDAEASAKLNRSSATIVEPWAAAAAAAAASVSAASAGDWLEYGANETESVPDVVAKNNSGMMSTIDDLPEVDVAGDEQGAKALRFYWLDAWDDSGHHPGTVFLFGKVAVPLSNGQNKFESCCVKITDIPRQLYFLPRQFRVDRHGDPTDQPVQIKDVYDEFAKFAAKHGINSFKCRTVRKGYCFSVADVPPSADWLEVLYPADKPAFPADAAGLTYSHVFGCNTSSLETLILDRQLYGPCWLDISGAKRQLAQFSWCKIDATLNDHRKLKKTPTDAAQKLGHPPLTVATLYTVACDKEVACLALLIDRQFRIDGGGSSGGGGKQQQQKQQNCRFQRAVAVVARPQGCAVPFGTQAALTELLGSRDNASLEAGERALLGRLLGLLHQADPDVLVGFDCGASLAWLLHRLAACRVPHWHKLGRLRRNGPPQRAPGLGPVRHAVAGRLLLDCLKSAKELVKGRSYDLDELSESLLKRRRAGRDWSAAEVREAFSGGRAEGVRRLVESALNDSALCLNLAHELQALPLSLQITQIVGNLWSRTLLFGRSERNESLLLHAFTERGFVCPDPPTRHSQQHQQQQQQQQQQNNKAEYTGGLVLEPKRGLHDKFILLLDFNSLYPSIIQEFNLCFTTLQHRGLESGDRLPELPDRAGSEAGVLPQVIGKLVETRRAVKSLLKDPKLRDEQRVQLDIRQKALKLTANSLYGCLGFQQSRFAAKPIAALVTSKGRDILAQTKELVEKLNLEVIYGDTDSIMINSHCDQYDEALKIGAKVKAQVNKLYRLLELEIDGVYRPMLLCRKKKYAALTVTKGANGELTYQREVKGLEIVRRDWSRIATGTASRVLDLILANKPRETLQAEIREILIGVADGLKNNRVPMEQLSIAKMLTKAPEEYRGGHDEHVAAALRDSTGRRYKKGDTVEYLVAAGDGPVTSRVHTLAEWRKMLHANASAAAKDSTNAANKSAPPSVDWEHYLVKEVLPLVSRLTESLQEVDPGDLADCVGVDSRAFRRRMLPAALGEDGDDGEGETAGESVLAKPEVRFELCEPLTLPCRACRRPVEPAKLESGGQSQDELCPHCRAKAPLPDEYAASELLAPIERHIRRYYRGEFVCDDQACQWRTRRLISNLDRGRPRCPACVRGHLQRSYCERQLYTQLCAYDYWTRKVPALNSVVREALQANAYGCVDLDRLFVTAF</sequence>
<reference evidence="17 18" key="1">
    <citation type="submission" date="2017-06" db="EMBL/GenBank/DDBJ databases">
        <title>A platform for efficient transgenesis in Macrostomum lignano, a flatworm model organism for stem cell research.</title>
        <authorList>
            <person name="Berezikov E."/>
        </authorList>
    </citation>
    <scope>NUCLEOTIDE SEQUENCE [LARGE SCALE GENOMIC DNA]</scope>
    <source>
        <strain evidence="17">DV1</strain>
        <tissue evidence="17">Whole organism</tissue>
    </source>
</reference>
<dbReference type="InterPro" id="IPR015088">
    <property type="entry name" value="Znf_DNA-dir_DNA_pol_B_alpha"/>
</dbReference>
<feature type="compositionally biased region" description="Pro residues" evidence="13">
    <location>
        <begin position="247"/>
        <end position="256"/>
    </location>
</feature>
<evidence type="ECO:0000256" key="7">
    <source>
        <dbReference type="ARBA" id="ARBA00022771"/>
    </source>
</evidence>
<dbReference type="GO" id="GO:0003688">
    <property type="term" value="F:DNA replication origin binding"/>
    <property type="evidence" value="ECO:0007669"/>
    <property type="project" value="TreeGrafter"/>
</dbReference>
<dbReference type="GO" id="GO:0008270">
    <property type="term" value="F:zinc ion binding"/>
    <property type="evidence" value="ECO:0007669"/>
    <property type="project" value="UniProtKB-KW"/>
</dbReference>
<dbReference type="Proteomes" id="UP000215902">
    <property type="component" value="Unassembled WGS sequence"/>
</dbReference>
<dbReference type="EC" id="2.7.7.7" evidence="12"/>
<evidence type="ECO:0000256" key="12">
    <source>
        <dbReference type="RuleBase" id="RU000442"/>
    </source>
</evidence>
<dbReference type="PANTHER" id="PTHR45861">
    <property type="entry name" value="DNA POLYMERASE ALPHA CATALYTIC SUBUNIT"/>
    <property type="match status" value="1"/>
</dbReference>
<keyword evidence="9 12" id="KW-0239">DNA-directed DNA polymerase</keyword>
<dbReference type="Pfam" id="PF03104">
    <property type="entry name" value="DNA_pol_B_exo1"/>
    <property type="match status" value="1"/>
</dbReference>
<dbReference type="GO" id="GO:0003682">
    <property type="term" value="F:chromatin binding"/>
    <property type="evidence" value="ECO:0007669"/>
    <property type="project" value="TreeGrafter"/>
</dbReference>
<accession>A0A267E8J8</accession>
<keyword evidence="3 12" id="KW-0808">Transferase</keyword>
<dbReference type="InterPro" id="IPR043502">
    <property type="entry name" value="DNA/RNA_pol_sf"/>
</dbReference>
<dbReference type="InterPro" id="IPR006172">
    <property type="entry name" value="DNA-dir_DNA_pol_B"/>
</dbReference>
<dbReference type="SUPFAM" id="SSF90234">
    <property type="entry name" value="Zinc finger domain of DNA polymerase-alpha"/>
    <property type="match status" value="1"/>
</dbReference>
<dbReference type="Pfam" id="PF00136">
    <property type="entry name" value="DNA_pol_B"/>
    <property type="match status" value="1"/>
</dbReference>
<dbReference type="GO" id="GO:0000166">
    <property type="term" value="F:nucleotide binding"/>
    <property type="evidence" value="ECO:0007669"/>
    <property type="project" value="InterPro"/>
</dbReference>
<dbReference type="InterPro" id="IPR017964">
    <property type="entry name" value="DNA-dir_DNA_pol_B_CS"/>
</dbReference>
<feature type="compositionally biased region" description="Low complexity" evidence="13">
    <location>
        <begin position="162"/>
        <end position="172"/>
    </location>
</feature>
<dbReference type="Gene3D" id="3.30.420.10">
    <property type="entry name" value="Ribonuclease H-like superfamily/Ribonuclease H"/>
    <property type="match status" value="1"/>
</dbReference>
<keyword evidence="6" id="KW-0479">Metal-binding</keyword>
<evidence type="ECO:0000256" key="6">
    <source>
        <dbReference type="ARBA" id="ARBA00022723"/>
    </source>
</evidence>
<evidence type="ECO:0000256" key="2">
    <source>
        <dbReference type="ARBA" id="ARBA00005755"/>
    </source>
</evidence>
<dbReference type="Pfam" id="PF08996">
    <property type="entry name" value="zf-DNA_Pol"/>
    <property type="match status" value="1"/>
</dbReference>
<dbReference type="Gene3D" id="3.90.1600.10">
    <property type="entry name" value="Palm domain of DNA polymerase"/>
    <property type="match status" value="1"/>
</dbReference>
<dbReference type="PRINTS" id="PR00106">
    <property type="entry name" value="DNAPOLB"/>
</dbReference>
<evidence type="ECO:0000256" key="11">
    <source>
        <dbReference type="ARBA" id="ARBA00023242"/>
    </source>
</evidence>
<protein>
    <recommendedName>
        <fullName evidence="12">DNA polymerase</fullName>
        <ecNumber evidence="12">2.7.7.7</ecNumber>
    </recommendedName>
</protein>
<dbReference type="GO" id="GO:0003887">
    <property type="term" value="F:DNA-directed DNA polymerase activity"/>
    <property type="evidence" value="ECO:0007669"/>
    <property type="project" value="UniProtKB-KW"/>
</dbReference>
<feature type="compositionally biased region" description="Low complexity" evidence="13">
    <location>
        <begin position="257"/>
        <end position="283"/>
    </location>
</feature>
<feature type="domain" description="Zinc finger DNA-directed DNA polymerase family B alpha" evidence="16">
    <location>
        <begin position="1401"/>
        <end position="1521"/>
    </location>
</feature>
<organism evidence="17 18">
    <name type="scientific">Macrostomum lignano</name>
    <dbReference type="NCBI Taxonomy" id="282301"/>
    <lineage>
        <taxon>Eukaryota</taxon>
        <taxon>Metazoa</taxon>
        <taxon>Spiralia</taxon>
        <taxon>Lophotrochozoa</taxon>
        <taxon>Platyhelminthes</taxon>
        <taxon>Rhabditophora</taxon>
        <taxon>Macrostomorpha</taxon>
        <taxon>Macrostomida</taxon>
        <taxon>Macrostomidae</taxon>
        <taxon>Macrostomum</taxon>
    </lineage>
</organism>
<dbReference type="NCBIfam" id="TIGR00592">
    <property type="entry name" value="pol2"/>
    <property type="match status" value="1"/>
</dbReference>